<dbReference type="Gene3D" id="1.10.10.10">
    <property type="entry name" value="Winged helix-like DNA-binding domain superfamily/Winged helix DNA-binding domain"/>
    <property type="match status" value="1"/>
</dbReference>
<accession>A0A220MBB3</accession>
<dbReference type="Pfam" id="PF03965">
    <property type="entry name" value="Penicillinase_R"/>
    <property type="match status" value="1"/>
</dbReference>
<evidence type="ECO:0000256" key="3">
    <source>
        <dbReference type="ARBA" id="ARBA00023125"/>
    </source>
</evidence>
<dbReference type="InterPro" id="IPR036388">
    <property type="entry name" value="WH-like_DNA-bd_sf"/>
</dbReference>
<evidence type="ECO:0000256" key="2">
    <source>
        <dbReference type="ARBA" id="ARBA00023015"/>
    </source>
</evidence>
<keyword evidence="3" id="KW-0238">DNA-binding</keyword>
<dbReference type="KEGG" id="bfm:BP422_01275"/>
<evidence type="ECO:0000313" key="6">
    <source>
        <dbReference type="Proteomes" id="UP000197781"/>
    </source>
</evidence>
<comment type="similarity">
    <text evidence="1">Belongs to the BlaI transcriptional regulatory family.</text>
</comment>
<dbReference type="Proteomes" id="UP000197781">
    <property type="component" value="Chromosome"/>
</dbReference>
<dbReference type="Gene3D" id="1.10.4040.10">
    <property type="entry name" value="Penicillinase repressor domain"/>
    <property type="match status" value="1"/>
</dbReference>
<dbReference type="SUPFAM" id="SSF46785">
    <property type="entry name" value="Winged helix' DNA-binding domain"/>
    <property type="match status" value="1"/>
</dbReference>
<dbReference type="InterPro" id="IPR036390">
    <property type="entry name" value="WH_DNA-bd_sf"/>
</dbReference>
<dbReference type="EMBL" id="CP018145">
    <property type="protein sequence ID" value="ASJ52286.1"/>
    <property type="molecule type" value="Genomic_DNA"/>
</dbReference>
<gene>
    <name evidence="5" type="ORF">BP422_01275</name>
</gene>
<dbReference type="AlphaFoldDB" id="A0A220MBB3"/>
<dbReference type="GO" id="GO:0045892">
    <property type="term" value="P:negative regulation of DNA-templated transcription"/>
    <property type="evidence" value="ECO:0007669"/>
    <property type="project" value="InterPro"/>
</dbReference>
<protein>
    <submittedName>
        <fullName evidence="5">Transcriptional regulator</fullName>
    </submittedName>
</protein>
<name>A0A220MBB3_9BACL</name>
<dbReference type="RefSeq" id="WP_088906207.1">
    <property type="nucleotide sequence ID" value="NZ_CP018145.1"/>
</dbReference>
<dbReference type="InterPro" id="IPR005650">
    <property type="entry name" value="BlaI_family"/>
</dbReference>
<sequence>MSTSMPSISEAEWRVMNVLWEKSPLTANEIISSLESQTDWNPKTVRTLLNRLVQKNAVGVNQNQRVYTFYPLYSQNECQHAEAQSFLQRIYSGALKSMLVQFIQKESLSDEEIQELRSILDAKQASTDHPKK</sequence>
<keyword evidence="4" id="KW-0804">Transcription</keyword>
<organism evidence="5 6">
    <name type="scientific">Brevibacillus formosus</name>
    <dbReference type="NCBI Taxonomy" id="54913"/>
    <lineage>
        <taxon>Bacteria</taxon>
        <taxon>Bacillati</taxon>
        <taxon>Bacillota</taxon>
        <taxon>Bacilli</taxon>
        <taxon>Bacillales</taxon>
        <taxon>Paenibacillaceae</taxon>
        <taxon>Brevibacillus</taxon>
    </lineage>
</organism>
<evidence type="ECO:0000256" key="4">
    <source>
        <dbReference type="ARBA" id="ARBA00023163"/>
    </source>
</evidence>
<dbReference type="PIRSF" id="PIRSF019455">
    <property type="entry name" value="CopR_AtkY"/>
    <property type="match status" value="1"/>
</dbReference>
<proteinExistence type="inferred from homology"/>
<evidence type="ECO:0000256" key="1">
    <source>
        <dbReference type="ARBA" id="ARBA00011046"/>
    </source>
</evidence>
<reference evidence="5 6" key="1">
    <citation type="submission" date="2016-11" db="EMBL/GenBank/DDBJ databases">
        <authorList>
            <person name="Jaros S."/>
            <person name="Januszkiewicz K."/>
            <person name="Wedrychowicz H."/>
        </authorList>
    </citation>
    <scope>NUCLEOTIDE SEQUENCE [LARGE SCALE GENOMIC DNA]</scope>
    <source>
        <strain evidence="5 6">NF2</strain>
    </source>
</reference>
<evidence type="ECO:0000313" key="5">
    <source>
        <dbReference type="EMBL" id="ASJ52286.1"/>
    </source>
</evidence>
<keyword evidence="2" id="KW-0805">Transcription regulation</keyword>
<dbReference type="GO" id="GO:0003677">
    <property type="term" value="F:DNA binding"/>
    <property type="evidence" value="ECO:0007669"/>
    <property type="project" value="UniProtKB-KW"/>
</dbReference>
<dbReference type="NCBIfam" id="NF012168">
    <property type="entry name" value="BlaI_of_BCL"/>
    <property type="match status" value="1"/>
</dbReference>